<dbReference type="AlphaFoldDB" id="A0AAV3XZN7"/>
<accession>A0AAV3XZN7</accession>
<evidence type="ECO:0000313" key="2">
    <source>
        <dbReference type="Proteomes" id="UP000735302"/>
    </source>
</evidence>
<protein>
    <recommendedName>
        <fullName evidence="3">Histone H2A</fullName>
    </recommendedName>
</protein>
<evidence type="ECO:0008006" key="3">
    <source>
        <dbReference type="Google" id="ProtNLM"/>
    </source>
</evidence>
<dbReference type="EMBL" id="BLXT01000311">
    <property type="protein sequence ID" value="GFN75924.1"/>
    <property type="molecule type" value="Genomic_DNA"/>
</dbReference>
<sequence length="96" mass="10541">MKTRRFQAFLPSVRPGGRAGKARIGHGKISANLKTLGALMARLKLATQRRLQISGRFAVDLAVDLVTKINDVGSTMKTIIFCSYAHSTAKSERLRL</sequence>
<proteinExistence type="predicted"/>
<keyword evidence="2" id="KW-1185">Reference proteome</keyword>
<comment type="caution">
    <text evidence="1">The sequence shown here is derived from an EMBL/GenBank/DDBJ whole genome shotgun (WGS) entry which is preliminary data.</text>
</comment>
<name>A0AAV3XZN7_9GAST</name>
<reference evidence="1 2" key="1">
    <citation type="journal article" date="2021" name="Elife">
        <title>Chloroplast acquisition without the gene transfer in kleptoplastic sea slugs, Plakobranchus ocellatus.</title>
        <authorList>
            <person name="Maeda T."/>
            <person name="Takahashi S."/>
            <person name="Yoshida T."/>
            <person name="Shimamura S."/>
            <person name="Takaki Y."/>
            <person name="Nagai Y."/>
            <person name="Toyoda A."/>
            <person name="Suzuki Y."/>
            <person name="Arimoto A."/>
            <person name="Ishii H."/>
            <person name="Satoh N."/>
            <person name="Nishiyama T."/>
            <person name="Hasebe M."/>
            <person name="Maruyama T."/>
            <person name="Minagawa J."/>
            <person name="Obokata J."/>
            <person name="Shigenobu S."/>
        </authorList>
    </citation>
    <scope>NUCLEOTIDE SEQUENCE [LARGE SCALE GENOMIC DNA]</scope>
</reference>
<evidence type="ECO:0000313" key="1">
    <source>
        <dbReference type="EMBL" id="GFN75924.1"/>
    </source>
</evidence>
<dbReference type="Proteomes" id="UP000735302">
    <property type="component" value="Unassembled WGS sequence"/>
</dbReference>
<gene>
    <name evidence="1" type="ORF">PoB_000243000</name>
</gene>
<organism evidence="1 2">
    <name type="scientific">Plakobranchus ocellatus</name>
    <dbReference type="NCBI Taxonomy" id="259542"/>
    <lineage>
        <taxon>Eukaryota</taxon>
        <taxon>Metazoa</taxon>
        <taxon>Spiralia</taxon>
        <taxon>Lophotrochozoa</taxon>
        <taxon>Mollusca</taxon>
        <taxon>Gastropoda</taxon>
        <taxon>Heterobranchia</taxon>
        <taxon>Euthyneura</taxon>
        <taxon>Panpulmonata</taxon>
        <taxon>Sacoglossa</taxon>
        <taxon>Placobranchoidea</taxon>
        <taxon>Plakobranchidae</taxon>
        <taxon>Plakobranchus</taxon>
    </lineage>
</organism>